<keyword evidence="3" id="KW-1185">Reference proteome</keyword>
<name>A0ABR7SJW9_9ACTN</name>
<dbReference type="EMBL" id="JACTVJ010000012">
    <property type="protein sequence ID" value="MBC9715786.1"/>
    <property type="molecule type" value="Genomic_DNA"/>
</dbReference>
<dbReference type="Pfam" id="PF19474">
    <property type="entry name" value="DUF6011"/>
    <property type="match status" value="1"/>
</dbReference>
<gene>
    <name evidence="2" type="ORF">H9Y04_24905</name>
</gene>
<sequence length="65" mass="7346">MDRQEVLPAELDGTGRRPVYCRGPLCRRELTDPQSRARGYGPECDPDTRNGHARRDIDQDPLPGL</sequence>
<feature type="compositionally biased region" description="Basic and acidic residues" evidence="1">
    <location>
        <begin position="46"/>
        <end position="58"/>
    </location>
</feature>
<dbReference type="RefSeq" id="WP_187816245.1">
    <property type="nucleotide sequence ID" value="NZ_JACTVJ010000012.1"/>
</dbReference>
<comment type="caution">
    <text evidence="2">The sequence shown here is derived from an EMBL/GenBank/DDBJ whole genome shotgun (WGS) entry which is preliminary data.</text>
</comment>
<accession>A0ABR7SJW9</accession>
<proteinExistence type="predicted"/>
<dbReference type="Proteomes" id="UP000642284">
    <property type="component" value="Unassembled WGS sequence"/>
</dbReference>
<organism evidence="2 3">
    <name type="scientific">Streptomyces polyasparticus</name>
    <dbReference type="NCBI Taxonomy" id="2767826"/>
    <lineage>
        <taxon>Bacteria</taxon>
        <taxon>Bacillati</taxon>
        <taxon>Actinomycetota</taxon>
        <taxon>Actinomycetes</taxon>
        <taxon>Kitasatosporales</taxon>
        <taxon>Streptomycetaceae</taxon>
        <taxon>Streptomyces</taxon>
    </lineage>
</organism>
<evidence type="ECO:0000256" key="1">
    <source>
        <dbReference type="SAM" id="MobiDB-lite"/>
    </source>
</evidence>
<evidence type="ECO:0000313" key="3">
    <source>
        <dbReference type="Proteomes" id="UP000642284"/>
    </source>
</evidence>
<evidence type="ECO:0000313" key="2">
    <source>
        <dbReference type="EMBL" id="MBC9715786.1"/>
    </source>
</evidence>
<protein>
    <submittedName>
        <fullName evidence="2">Uncharacterized protein</fullName>
    </submittedName>
</protein>
<feature type="region of interest" description="Disordered" evidence="1">
    <location>
        <begin position="31"/>
        <end position="65"/>
    </location>
</feature>
<reference evidence="2 3" key="1">
    <citation type="submission" date="2020-08" db="EMBL/GenBank/DDBJ databases">
        <title>Genemic of Streptomyces polyaspartic.</title>
        <authorList>
            <person name="Liu W."/>
        </authorList>
    </citation>
    <scope>NUCLEOTIDE SEQUENCE [LARGE SCALE GENOMIC DNA]</scope>
    <source>
        <strain evidence="2 3">TRM66268-LWL</strain>
    </source>
</reference>
<dbReference type="InterPro" id="IPR046053">
    <property type="entry name" value="DUF6011"/>
</dbReference>